<dbReference type="SUPFAM" id="SSF55073">
    <property type="entry name" value="Nucleotide cyclase"/>
    <property type="match status" value="1"/>
</dbReference>
<feature type="transmembrane region" description="Helical" evidence="8">
    <location>
        <begin position="1075"/>
        <end position="1094"/>
    </location>
</feature>
<dbReference type="OMA" id="MYFHREF"/>
<feature type="domain" description="Guanylate cyclase" evidence="10">
    <location>
        <begin position="1492"/>
        <end position="1596"/>
    </location>
</feature>
<dbReference type="CDD" id="cd07302">
    <property type="entry name" value="CHD"/>
    <property type="match status" value="1"/>
</dbReference>
<feature type="transmembrane region" description="Helical" evidence="8">
    <location>
        <begin position="176"/>
        <end position="198"/>
    </location>
</feature>
<keyword evidence="4 8" id="KW-1133">Transmembrane helix</keyword>
<feature type="transmembrane region" description="Helical" evidence="8">
    <location>
        <begin position="1034"/>
        <end position="1055"/>
    </location>
</feature>
<feature type="transmembrane region" description="Helical" evidence="8">
    <location>
        <begin position="106"/>
        <end position="130"/>
    </location>
</feature>
<dbReference type="eggNOG" id="KOG1023">
    <property type="taxonomic scope" value="Eukaryota"/>
</dbReference>
<keyword evidence="3" id="KW-0547">Nucleotide-binding</keyword>
<keyword evidence="6" id="KW-0456">Lyase</keyword>
<feature type="transmembrane region" description="Helical" evidence="8">
    <location>
        <begin position="218"/>
        <end position="241"/>
    </location>
</feature>
<dbReference type="Pfam" id="PF00211">
    <property type="entry name" value="Guanylate_cyc"/>
    <property type="match status" value="1"/>
</dbReference>
<feature type="transmembrane region" description="Helical" evidence="8">
    <location>
        <begin position="756"/>
        <end position="779"/>
    </location>
</feature>
<dbReference type="GO" id="GO:0016020">
    <property type="term" value="C:membrane"/>
    <property type="evidence" value="ECO:0007669"/>
    <property type="project" value="UniProtKB-SubCell"/>
</dbReference>
<dbReference type="InterPro" id="IPR000014">
    <property type="entry name" value="PAS"/>
</dbReference>
<dbReference type="InterPro" id="IPR029787">
    <property type="entry name" value="Nucleotide_cyclase"/>
</dbReference>
<keyword evidence="12" id="KW-1185">Reference proteome</keyword>
<organism evidence="12">
    <name type="scientific">Naegleria gruberi</name>
    <name type="common">Amoeba</name>
    <dbReference type="NCBI Taxonomy" id="5762"/>
    <lineage>
        <taxon>Eukaryota</taxon>
        <taxon>Discoba</taxon>
        <taxon>Heterolobosea</taxon>
        <taxon>Tetramitia</taxon>
        <taxon>Eutetramitia</taxon>
        <taxon>Vahlkampfiidae</taxon>
        <taxon>Naegleria</taxon>
    </lineage>
</organism>
<comment type="subcellular location">
    <subcellularLocation>
        <location evidence="1">Membrane</location>
    </subcellularLocation>
</comment>
<evidence type="ECO:0000313" key="12">
    <source>
        <dbReference type="Proteomes" id="UP000006671"/>
    </source>
</evidence>
<dbReference type="GO" id="GO:0035556">
    <property type="term" value="P:intracellular signal transduction"/>
    <property type="evidence" value="ECO:0007669"/>
    <property type="project" value="InterPro"/>
</dbReference>
<feature type="transmembrane region" description="Helical" evidence="8">
    <location>
        <begin position="328"/>
        <end position="348"/>
    </location>
</feature>
<feature type="compositionally biased region" description="Low complexity" evidence="7">
    <location>
        <begin position="41"/>
        <end position="70"/>
    </location>
</feature>
<feature type="region of interest" description="Disordered" evidence="7">
    <location>
        <begin position="25"/>
        <end position="70"/>
    </location>
</feature>
<dbReference type="Gene3D" id="6.10.250.780">
    <property type="match status" value="1"/>
</dbReference>
<evidence type="ECO:0000313" key="11">
    <source>
        <dbReference type="EMBL" id="EFC40736.1"/>
    </source>
</evidence>
<dbReference type="GO" id="GO:0009190">
    <property type="term" value="P:cyclic nucleotide biosynthetic process"/>
    <property type="evidence" value="ECO:0007669"/>
    <property type="project" value="InterPro"/>
</dbReference>
<feature type="transmembrane region" description="Helical" evidence="8">
    <location>
        <begin position="261"/>
        <end position="283"/>
    </location>
</feature>
<dbReference type="InterPro" id="IPR050401">
    <property type="entry name" value="Cyclic_nucleotide_synthase"/>
</dbReference>
<evidence type="ECO:0000256" key="4">
    <source>
        <dbReference type="ARBA" id="ARBA00022989"/>
    </source>
</evidence>
<dbReference type="GO" id="GO:0016829">
    <property type="term" value="F:lyase activity"/>
    <property type="evidence" value="ECO:0007669"/>
    <property type="project" value="UniProtKB-KW"/>
</dbReference>
<dbReference type="Gene3D" id="3.30.70.1230">
    <property type="entry name" value="Nucleotide cyclase"/>
    <property type="match status" value="1"/>
</dbReference>
<evidence type="ECO:0000256" key="5">
    <source>
        <dbReference type="ARBA" id="ARBA00023136"/>
    </source>
</evidence>
<evidence type="ECO:0000256" key="1">
    <source>
        <dbReference type="ARBA" id="ARBA00004370"/>
    </source>
</evidence>
<accession>D2VR27</accession>
<dbReference type="InParanoid" id="D2VR27"/>
<protein>
    <submittedName>
        <fullName evidence="11">Predicted protein</fullName>
    </submittedName>
</protein>
<dbReference type="SMART" id="SM00044">
    <property type="entry name" value="CYCc"/>
    <property type="match status" value="1"/>
</dbReference>
<feature type="transmembrane region" description="Helical" evidence="8">
    <location>
        <begin position="360"/>
        <end position="382"/>
    </location>
</feature>
<dbReference type="CDD" id="cd00130">
    <property type="entry name" value="PAS"/>
    <property type="match status" value="1"/>
</dbReference>
<dbReference type="Gene3D" id="3.30.450.20">
    <property type="entry name" value="PAS domain"/>
    <property type="match status" value="1"/>
</dbReference>
<dbReference type="PANTHER" id="PTHR11920:SF335">
    <property type="entry name" value="GUANYLATE CYCLASE"/>
    <property type="match status" value="1"/>
</dbReference>
<feature type="transmembrane region" description="Helical" evidence="8">
    <location>
        <begin position="1241"/>
        <end position="1262"/>
    </location>
</feature>
<dbReference type="SUPFAM" id="SSF55785">
    <property type="entry name" value="PYP-like sensor domain (PAS domain)"/>
    <property type="match status" value="1"/>
</dbReference>
<dbReference type="PROSITE" id="PS50112">
    <property type="entry name" value="PAS"/>
    <property type="match status" value="1"/>
</dbReference>
<sequence>MEEKKVINSITISSSDASNEEFLDYKNPHESNSVGGHNESGNNVRNTNNTVGAPSHIGGGSSTISSGQQSSALTGNNKFITLRETLFQFLISLNVKTPKVNSKRGAFINFLLYSYLLYITVIISSSPSLISQDPTTSTSSSLNSSNSMLWGGIPGWIWRVLFYPINLGAEHYPYEAIVSLLAIFVAIEGMALFFFYLFKVFVDRGSKVVPRMRIALRIFSMVVLFLSPFIVWIHSIPMAIYSSNGSLTHFPTIQYNSPMNIAAIVIGCVGIVLTIIITLIGSYIVVETIPPSLRYIFFAAERVYPLTALFIFNQLSVLLTVICDVNYVIVGSSLKIVLSLLLIGIFANRLPFFKRFENSILIGILCARVVGSIGPIVSHSILVNSSGLSSQLVETIGGSVTGGTLVLMIGFFILSTTIFQIYLILMTRGVKKSLRELFNNRKTSKTESIKYYMNCEETHTLKKLLTFMKFSLNSFEEKEDSDFEICNNLVQSCMNTKVAIDVEYLILSGMYFGFFGDADANLTNSVISIGIMTRGLKHQPNIIQKFHIILRTREIESIASQSNAFNLELKQQMSSLDKKQVLIMYFHREFFKELLSDKPHIVKLENINRTVTKMVNDCDNRYRNLAAMHRNNKTLLRSYAVYLETLRFEKEAAQELYEEANTLEEEEVKRGRRPTHKTSRFFVPQKGGSRNRVFPVTTTSEMRRDFTPANDDVQEMVIVDEENWDSVSAMQDEGTKKEIVYRMALNSPDDNKNYTIWFALFCFFTVIVFVTCLATSLSINDETSKRVSLQETVCSLSSIPSLMAQQMRAILAKFNHASHPEDLVELEIIKSVSRKQIEYLISKVQLVQYASTSGAFIEQVVKTYTDQSWDYYIPTKQFDELADPLYDIGNSSVGQFVDMIIDSGSDIIDGMEDLTTFNKTLSNYPFLLIFLNRKHLTEAFDSFCVTFIEGSKYSSQQGSIIFHSVCCGVLGLYLVFTSIYLFVLRTELLQLHRIFNKVFTKVPKDETGKIFHSFDKKVEDEIRKENRTIFTPQAMFLSFTIATIVVVVIVTILVIVEFNINARSAESTMLATNSMNTVVLSSMVVNFNLLEMILESHLYPIPQETIKKINIEQLAIANFAWRAISVGSESNNYKSSIYGVYEEIDQLLKGSCVNATGSPERLTNTTEMMAVLDCMGMEDLVDMFVSHATEFNQDFAVSLNEPETEVENYFSHIYYVSIYLSQKLFEFIKTFVSHSKNASIVITYASCFGGLGIVLVLFYFSYTFLQNFWDEKHHARTMLNYVKWNILEQNRELNQFVISHEIGGFTYSTVEKIANKVKKGMSSEEEEAEDPMSMTISILNATTDGSVICNHEGAIQVFNNAAEDMFGCRKSQVVGLDISNLFSMEDQPRVLKFITLMNSSSNVGGEVLEIDCQRRNQTIFPAKVTLCVSYYNKKPIFSCFIRDVTMEKKQNALIQEEKKKSEELLLNILPKPVAHRLMEGERNISEKFGDVSVFFSDMVGFTKFSSQMEASDLVTMLNQIVEGFDSLTDRHGLDKIKTIGDAFFAVGGLYASKSSDHPERALKFSIDVFGFLNQFNKNEKRNINIRIGLHTGPCGK</sequence>
<evidence type="ECO:0000256" key="2">
    <source>
        <dbReference type="ARBA" id="ARBA00022692"/>
    </source>
</evidence>
<evidence type="ECO:0000256" key="7">
    <source>
        <dbReference type="SAM" id="MobiDB-lite"/>
    </source>
</evidence>
<dbReference type="EMBL" id="GG738890">
    <property type="protein sequence ID" value="EFC40736.1"/>
    <property type="molecule type" value="Genomic_DNA"/>
</dbReference>
<dbReference type="PROSITE" id="PS50125">
    <property type="entry name" value="GUANYLATE_CYCLASE_2"/>
    <property type="match status" value="1"/>
</dbReference>
<dbReference type="InterPro" id="IPR001054">
    <property type="entry name" value="A/G_cyclase"/>
</dbReference>
<dbReference type="GO" id="GO:0000166">
    <property type="term" value="F:nucleotide binding"/>
    <property type="evidence" value="ECO:0007669"/>
    <property type="project" value="UniProtKB-KW"/>
</dbReference>
<feature type="transmembrane region" description="Helical" evidence="8">
    <location>
        <begin position="303"/>
        <end position="322"/>
    </location>
</feature>
<dbReference type="Pfam" id="PF25474">
    <property type="entry name" value="TPR_TmcB"/>
    <property type="match status" value="1"/>
</dbReference>
<dbReference type="RefSeq" id="XP_002673480.1">
    <property type="nucleotide sequence ID" value="XM_002673434.1"/>
</dbReference>
<gene>
    <name evidence="11" type="ORF">NAEGRDRAFT_71437</name>
</gene>
<feature type="transmembrane region" description="Helical" evidence="8">
    <location>
        <begin position="960"/>
        <end position="983"/>
    </location>
</feature>
<dbReference type="KEGG" id="ngr:NAEGRDRAFT_71437"/>
<proteinExistence type="predicted"/>
<dbReference type="InterPro" id="IPR035965">
    <property type="entry name" value="PAS-like_dom_sf"/>
</dbReference>
<dbReference type="Pfam" id="PF13426">
    <property type="entry name" value="PAS_9"/>
    <property type="match status" value="1"/>
</dbReference>
<feature type="transmembrane region" description="Helical" evidence="8">
    <location>
        <begin position="402"/>
        <end position="425"/>
    </location>
</feature>
<keyword evidence="5 8" id="KW-0472">Membrane</keyword>
<evidence type="ECO:0000259" key="9">
    <source>
        <dbReference type="PROSITE" id="PS50112"/>
    </source>
</evidence>
<dbReference type="OrthoDB" id="10258233at2759"/>
<dbReference type="NCBIfam" id="TIGR00229">
    <property type="entry name" value="sensory_box"/>
    <property type="match status" value="1"/>
</dbReference>
<dbReference type="InterPro" id="IPR057352">
    <property type="entry name" value="TPR_TmcB/C"/>
</dbReference>
<evidence type="ECO:0000256" key="3">
    <source>
        <dbReference type="ARBA" id="ARBA00022741"/>
    </source>
</evidence>
<evidence type="ECO:0000256" key="8">
    <source>
        <dbReference type="SAM" id="Phobius"/>
    </source>
</evidence>
<dbReference type="SMART" id="SM00091">
    <property type="entry name" value="PAS"/>
    <property type="match status" value="1"/>
</dbReference>
<keyword evidence="2 8" id="KW-0812">Transmembrane</keyword>
<dbReference type="Proteomes" id="UP000006671">
    <property type="component" value="Unassembled WGS sequence"/>
</dbReference>
<dbReference type="GeneID" id="8864483"/>
<reference evidence="11 12" key="1">
    <citation type="journal article" date="2010" name="Cell">
        <title>The genome of Naegleria gruberi illuminates early eukaryotic versatility.</title>
        <authorList>
            <person name="Fritz-Laylin L.K."/>
            <person name="Prochnik S.E."/>
            <person name="Ginger M.L."/>
            <person name="Dacks J.B."/>
            <person name="Carpenter M.L."/>
            <person name="Field M.C."/>
            <person name="Kuo A."/>
            <person name="Paredez A."/>
            <person name="Chapman J."/>
            <person name="Pham J."/>
            <person name="Shu S."/>
            <person name="Neupane R."/>
            <person name="Cipriano M."/>
            <person name="Mancuso J."/>
            <person name="Tu H."/>
            <person name="Salamov A."/>
            <person name="Lindquist E."/>
            <person name="Shapiro H."/>
            <person name="Lucas S."/>
            <person name="Grigoriev I.V."/>
            <person name="Cande W.Z."/>
            <person name="Fulton C."/>
            <person name="Rokhsar D.S."/>
            <person name="Dawson S.C."/>
        </authorList>
    </citation>
    <scope>NUCLEOTIDE SEQUENCE [LARGE SCALE GENOMIC DNA]</scope>
    <source>
        <strain evidence="11 12">NEG-M</strain>
    </source>
</reference>
<dbReference type="VEuPathDB" id="AmoebaDB:NAEGRDRAFT_71437"/>
<evidence type="ECO:0000256" key="6">
    <source>
        <dbReference type="ARBA" id="ARBA00023239"/>
    </source>
</evidence>
<name>D2VR27_NAEGR</name>
<dbReference type="PANTHER" id="PTHR11920">
    <property type="entry name" value="GUANYLYL CYCLASE"/>
    <property type="match status" value="1"/>
</dbReference>
<evidence type="ECO:0000259" key="10">
    <source>
        <dbReference type="PROSITE" id="PS50125"/>
    </source>
</evidence>
<feature type="domain" description="PAS" evidence="9">
    <location>
        <begin position="1338"/>
        <end position="1401"/>
    </location>
</feature>